<feature type="transmembrane region" description="Helical" evidence="1">
    <location>
        <begin position="384"/>
        <end position="408"/>
    </location>
</feature>
<dbReference type="GO" id="GO:0042910">
    <property type="term" value="F:xenobiotic transmembrane transporter activity"/>
    <property type="evidence" value="ECO:0007669"/>
    <property type="project" value="TreeGrafter"/>
</dbReference>
<feature type="transmembrane region" description="Helical" evidence="1">
    <location>
        <begin position="885"/>
        <end position="905"/>
    </location>
</feature>
<keyword evidence="1" id="KW-0472">Membrane</keyword>
<dbReference type="STRING" id="507626.LOKO_00488"/>
<feature type="transmembrane region" description="Helical" evidence="1">
    <location>
        <begin position="531"/>
        <end position="550"/>
    </location>
</feature>
<evidence type="ECO:0000256" key="1">
    <source>
        <dbReference type="SAM" id="Phobius"/>
    </source>
</evidence>
<feature type="transmembrane region" description="Helical" evidence="1">
    <location>
        <begin position="332"/>
        <end position="352"/>
    </location>
</feature>
<dbReference type="KEGG" id="hco:LOKO_00488"/>
<dbReference type="PANTHER" id="PTHR32063">
    <property type="match status" value="1"/>
</dbReference>
<keyword evidence="1" id="KW-0812">Transmembrane</keyword>
<feature type="transmembrane region" description="Helical" evidence="1">
    <location>
        <begin position="911"/>
        <end position="936"/>
    </location>
</feature>
<dbReference type="GO" id="GO:0005886">
    <property type="term" value="C:plasma membrane"/>
    <property type="evidence" value="ECO:0007669"/>
    <property type="project" value="TreeGrafter"/>
</dbReference>
<dbReference type="InterPro" id="IPR027463">
    <property type="entry name" value="AcrB_DN_DC_subdom"/>
</dbReference>
<accession>A0A109UKW2</accession>
<organism evidence="2 3">
    <name type="scientific">Halomonas chromatireducens</name>
    <dbReference type="NCBI Taxonomy" id="507626"/>
    <lineage>
        <taxon>Bacteria</taxon>
        <taxon>Pseudomonadati</taxon>
        <taxon>Pseudomonadota</taxon>
        <taxon>Gammaproteobacteria</taxon>
        <taxon>Oceanospirillales</taxon>
        <taxon>Halomonadaceae</taxon>
        <taxon>Halomonas</taxon>
    </lineage>
</organism>
<dbReference type="InterPro" id="IPR001036">
    <property type="entry name" value="Acrflvin-R"/>
</dbReference>
<dbReference type="Gene3D" id="3.30.70.1320">
    <property type="entry name" value="Multidrug efflux transporter AcrB pore domain like"/>
    <property type="match status" value="1"/>
</dbReference>
<dbReference type="Proteomes" id="UP000063387">
    <property type="component" value="Chromosome"/>
</dbReference>
<dbReference type="OrthoDB" id="5287122at2"/>
<name>A0A109UKW2_9GAMM</name>
<dbReference type="PATRIC" id="fig|507626.3.peg.485"/>
<dbReference type="Gene3D" id="3.30.70.1430">
    <property type="entry name" value="Multidrug efflux transporter AcrB pore domain"/>
    <property type="match status" value="2"/>
</dbReference>
<feature type="transmembrane region" description="Helical" evidence="1">
    <location>
        <begin position="429"/>
        <end position="450"/>
    </location>
</feature>
<dbReference type="SUPFAM" id="SSF82866">
    <property type="entry name" value="Multidrug efflux transporter AcrB transmembrane domain"/>
    <property type="match status" value="2"/>
</dbReference>
<keyword evidence="3" id="KW-1185">Reference proteome</keyword>
<evidence type="ECO:0000313" key="2">
    <source>
        <dbReference type="EMBL" id="AMC99583.1"/>
    </source>
</evidence>
<feature type="transmembrane region" description="Helical" evidence="1">
    <location>
        <begin position="957"/>
        <end position="976"/>
    </location>
</feature>
<dbReference type="SUPFAM" id="SSF82714">
    <property type="entry name" value="Multidrug efflux transporter AcrB TolC docking domain, DN and DC subdomains"/>
    <property type="match status" value="2"/>
</dbReference>
<feature type="transmembrane region" description="Helical" evidence="1">
    <location>
        <begin position="858"/>
        <end position="878"/>
    </location>
</feature>
<dbReference type="Pfam" id="PF00873">
    <property type="entry name" value="ACR_tran"/>
    <property type="match status" value="1"/>
</dbReference>
<feature type="transmembrane region" description="Helical" evidence="1">
    <location>
        <begin position="988"/>
        <end position="1014"/>
    </location>
</feature>
<protein>
    <submittedName>
        <fullName evidence="2">Multidrug resistance protein MdtB</fullName>
    </submittedName>
</protein>
<dbReference type="PRINTS" id="PR00702">
    <property type="entry name" value="ACRIFLAVINRP"/>
</dbReference>
<dbReference type="RefSeq" id="WP_066444606.1">
    <property type="nucleotide sequence ID" value="NZ_CP014226.1"/>
</dbReference>
<dbReference type="Gene3D" id="3.30.2090.10">
    <property type="entry name" value="Multidrug efflux transporter AcrB TolC docking domain, DN and DC subdomains"/>
    <property type="match status" value="2"/>
</dbReference>
<feature type="transmembrane region" description="Helical" evidence="1">
    <location>
        <begin position="359"/>
        <end position="378"/>
    </location>
</feature>
<gene>
    <name evidence="2" type="primary">mdtB</name>
    <name evidence="2" type="ORF">LOKO_00488</name>
</gene>
<dbReference type="Gene3D" id="1.20.1640.10">
    <property type="entry name" value="Multidrug efflux transporter AcrB transmembrane domain"/>
    <property type="match status" value="2"/>
</dbReference>
<proteinExistence type="predicted"/>
<sequence>MMRRGPIAWMVHHGVAPNLLMLLLIVGGLAASTTIKKEVFPDFELEIIHVAIGYPGATPGEVERSLLLPMEAALADVDGIDELTATASEGAGRVSATLVEGVEVMRVYQEIQQAINAITTLPAAADPARFSLAGRSRSVMSLQLHGWVDERLLHEVAEDIRAELQAAPGISRVELSGSRDREIQVLLDEEAMRRHGIEHRQLASRIGDEAMDLAGGRLATGEGEWLVRYQGRRDDLLGFADLPIIGSPDGAQLRLGDIAQVVDGFAETDSEVLFNGDPGISLDVYQIGNQTPIGISDAVTAQLERLRAGLPEGVSLSVSRDTSEVYRDRLSLLLKNAWLGLALVLVLMALFLEARLAFWVTLGIPTAFLGAMLFLPWLGVSINMMSMFAFIIALGIVVDDAIMVGENIHSYREQGHSLREAAVRGAREMAVPISFAILSNIVAFLPLLFLPGFLGMIFAVVPVVVITVFLVSWLEALFILPGHLAHRAGGREGSAWLKPLDRLRRTLQGGLSHFTQHQFAPFLQRALDQRLLTVCLAIALLVVAIAWAMSGRLGFSLMPRAESDRVQATVTLPVGSPISEDRRVRDQLLESALVLSQQEGGPRFSATRAQIDGDRLNVRLTLARDSLDDWPPSRVARAWREEAGDFTGVQAVRFESDFGGPGQGADLTLRLSHPDSGALEAAATRLADELAQLDGLTDIDSGLADGKPQLEIRLSPEGRAMGLTGADLAGQLRGPLQGATAIEQFIGRHEISVVVRLPSSERNSLSDLYQLPIRTPDGVTAPLHRVADIHLGRAATTLQRIDGRRIINVTAEVASETQVNQVLGTLQADVFPALQVGWPGLEIAPGGRQQETADNVSVLSQATWLTLIALYALLAIPFRSYLQPLLVLAAIPFGVIGAVAGHMIMGYGLSVISLMGMLALSGVVINDALVLIDYANRRRREGLGAREAIVAAATRRLRPIMMTTMTTFLGLAPMIFETSRQARFMIPMAISLGFGMLFATVILLVLVPCLYLMLERLRERIHGRQLTTESLESTR</sequence>
<dbReference type="AlphaFoldDB" id="A0A109UKW2"/>
<evidence type="ECO:0000313" key="3">
    <source>
        <dbReference type="Proteomes" id="UP000063387"/>
    </source>
</evidence>
<keyword evidence="1" id="KW-1133">Transmembrane helix</keyword>
<dbReference type="Gene3D" id="3.30.70.1440">
    <property type="entry name" value="Multidrug efflux transporter AcrB pore domain"/>
    <property type="match status" value="1"/>
</dbReference>
<dbReference type="EMBL" id="CP014226">
    <property type="protein sequence ID" value="AMC99583.1"/>
    <property type="molecule type" value="Genomic_DNA"/>
</dbReference>
<reference evidence="2 3" key="1">
    <citation type="journal article" date="2016" name="Genome Announc.">
        <title>Draft Genome Sequence of 'Halomonas chromatireducens' Strain AGD 8-3, a Haloalkaliphilic Chromate- and Selenite-Reducing Gammaproteobacterium.</title>
        <authorList>
            <person name="Sharko F.S."/>
            <person name="Shapovalova A.A."/>
            <person name="Tsygankova S.V."/>
            <person name="Komova A.V."/>
            <person name="Boulygina E.S."/>
            <person name="Teslyuk A.B."/>
            <person name="Gotovtsev P.M."/>
            <person name="Namsaraev Z.B."/>
            <person name="Khijniak T.V."/>
            <person name="Nedoluzhko A.V."/>
            <person name="Vasilov R.G."/>
        </authorList>
    </citation>
    <scope>NUCLEOTIDE SEQUENCE [LARGE SCALE GENOMIC DNA]</scope>
    <source>
        <strain evidence="2 3">AGD 8-3</strain>
    </source>
</reference>
<dbReference type="PANTHER" id="PTHR32063:SF33">
    <property type="entry name" value="RND SUPERFAMILY EFFLUX PUMP PERMEASE COMPONENT"/>
    <property type="match status" value="1"/>
</dbReference>
<feature type="transmembrane region" description="Helical" evidence="1">
    <location>
        <begin position="456"/>
        <end position="480"/>
    </location>
</feature>
<reference evidence="2 3" key="2">
    <citation type="submission" date="2016-02" db="EMBL/GenBank/DDBJ databases">
        <authorList>
            <person name="Wen L."/>
            <person name="He K."/>
            <person name="Yang H."/>
        </authorList>
    </citation>
    <scope>NUCLEOTIDE SEQUENCE [LARGE SCALE GENOMIC DNA]</scope>
    <source>
        <strain evidence="2 3">AGD 8-3</strain>
    </source>
</reference>
<dbReference type="SUPFAM" id="SSF82693">
    <property type="entry name" value="Multidrug efflux transporter AcrB pore domain, PN1, PN2, PC1 and PC2 subdomains"/>
    <property type="match status" value="2"/>
</dbReference>